<reference evidence="1 2" key="1">
    <citation type="journal article" date="2019" name="Genome Biol. Evol.">
        <title>Insights into the evolution of the New World diploid cottons (Gossypium, subgenus Houzingenia) based on genome sequencing.</title>
        <authorList>
            <person name="Grover C.E."/>
            <person name="Arick M.A. 2nd"/>
            <person name="Thrash A."/>
            <person name="Conover J.L."/>
            <person name="Sanders W.S."/>
            <person name="Peterson D.G."/>
            <person name="Frelichowski J.E."/>
            <person name="Scheffler J.A."/>
            <person name="Scheffler B.E."/>
            <person name="Wendel J.F."/>
        </authorList>
    </citation>
    <scope>NUCLEOTIDE SEQUENCE [LARGE SCALE GENOMIC DNA]</scope>
    <source>
        <strain evidence="1">27</strain>
        <tissue evidence="1">Leaf</tissue>
    </source>
</reference>
<evidence type="ECO:0000313" key="1">
    <source>
        <dbReference type="EMBL" id="MBA0614770.1"/>
    </source>
</evidence>
<gene>
    <name evidence="1" type="ORF">Godav_015016</name>
</gene>
<keyword evidence="2" id="KW-1185">Reference proteome</keyword>
<dbReference type="AlphaFoldDB" id="A0A7J8RMK8"/>
<dbReference type="Proteomes" id="UP000593561">
    <property type="component" value="Unassembled WGS sequence"/>
</dbReference>
<accession>A0A7J8RMK8</accession>
<comment type="caution">
    <text evidence="1">The sequence shown here is derived from an EMBL/GenBank/DDBJ whole genome shotgun (WGS) entry which is preliminary data.</text>
</comment>
<protein>
    <submittedName>
        <fullName evidence="1">Uncharacterized protein</fullName>
    </submittedName>
</protein>
<dbReference type="EMBL" id="JABFAC010000006">
    <property type="protein sequence ID" value="MBA0614770.1"/>
    <property type="molecule type" value="Genomic_DNA"/>
</dbReference>
<sequence length="84" mass="8946">MGAGDAKGRCSRYCKTLVFKENVHPNPGAAMGIDQEENSGRGKVVAEVRATVPLSDLVSSLVELITSQVEQGSIQDGRRSLESN</sequence>
<name>A0A7J8RMK8_GOSDV</name>
<organism evidence="1 2">
    <name type="scientific">Gossypium davidsonii</name>
    <name type="common">Davidson's cotton</name>
    <name type="synonym">Gossypium klotzschianum subsp. davidsonii</name>
    <dbReference type="NCBI Taxonomy" id="34287"/>
    <lineage>
        <taxon>Eukaryota</taxon>
        <taxon>Viridiplantae</taxon>
        <taxon>Streptophyta</taxon>
        <taxon>Embryophyta</taxon>
        <taxon>Tracheophyta</taxon>
        <taxon>Spermatophyta</taxon>
        <taxon>Magnoliopsida</taxon>
        <taxon>eudicotyledons</taxon>
        <taxon>Gunneridae</taxon>
        <taxon>Pentapetalae</taxon>
        <taxon>rosids</taxon>
        <taxon>malvids</taxon>
        <taxon>Malvales</taxon>
        <taxon>Malvaceae</taxon>
        <taxon>Malvoideae</taxon>
        <taxon>Gossypium</taxon>
    </lineage>
</organism>
<proteinExistence type="predicted"/>
<evidence type="ECO:0000313" key="2">
    <source>
        <dbReference type="Proteomes" id="UP000593561"/>
    </source>
</evidence>